<feature type="domain" description="Rhamnogalacturonan lyase" evidence="4">
    <location>
        <begin position="163"/>
        <end position="201"/>
    </location>
</feature>
<reference evidence="5 6" key="1">
    <citation type="submission" date="2020-02" db="EMBL/GenBank/DDBJ databases">
        <authorList>
            <person name="Kim M.K."/>
        </authorList>
    </citation>
    <scope>NUCLEOTIDE SEQUENCE [LARGE SCALE GENOMIC DNA]</scope>
    <source>
        <strain evidence="5 6">BT327</strain>
    </source>
</reference>
<dbReference type="Pfam" id="PF14686">
    <property type="entry name" value="fn3_3"/>
    <property type="match status" value="1"/>
</dbReference>
<protein>
    <submittedName>
        <fullName evidence="5">Uncharacterized protein</fullName>
    </submittedName>
</protein>
<accession>A0A6B3LQU6</accession>
<dbReference type="PROSITE" id="PS51257">
    <property type="entry name" value="PROKAR_LIPOPROTEIN"/>
    <property type="match status" value="1"/>
</dbReference>
<feature type="domain" description="SbsA Ig-like" evidence="3">
    <location>
        <begin position="31"/>
        <end position="130"/>
    </location>
</feature>
<evidence type="ECO:0000259" key="4">
    <source>
        <dbReference type="Pfam" id="PF14686"/>
    </source>
</evidence>
<evidence type="ECO:0000313" key="6">
    <source>
        <dbReference type="Proteomes" id="UP000474777"/>
    </source>
</evidence>
<evidence type="ECO:0000256" key="2">
    <source>
        <dbReference type="SAM" id="SignalP"/>
    </source>
</evidence>
<name>A0A6B3LQU6_9BACT</name>
<feature type="chain" id="PRO_5025627806" evidence="2">
    <location>
        <begin position="18"/>
        <end position="537"/>
    </location>
</feature>
<sequence length="537" mass="60469">MKIINISLAATIALVFAGCASVGSPEGGAKDTTPPTLVRSNPADQQLNVSTKTITLEFDESVQQNNLQRELLITPNTQNKYQVRYKNDVMNLIFEQPLQDSTTYIFNFRDGIADITEKNLAKGLKLSFSTGNYIDSSRVSGTVVKMLTQEPEKEAVVALYRAKDTLDIRKSRPYYQTQADANGNFTLENIKEGSYRIFALQDANKNSLYEEIERIGFKAEPINITSDSQQVKLQTAIIDTKKPISLQRQKQLDRFTLTYTEGLSSFVVTSTNRRDTIATKITPDGKTAELFRSQKFSSGKLLVAALDSAGNSSVDTLQIDFGTDYTQRIQGAQLKVINGNQQAQTYRPGQRLTIEFQGQVTIKGTTPILIQADTANRTPLRYPQDLRLDRTQTEISFTVPKLASRQQPYLIVLDSTQIIPVHDKKFPMQPIQITIAEAQGLGSVRGTIAPRTQTHFILQLLNGQNKVVKELRNQRNFIFRDLSPGTYKFRVILDSNNNGRWDSGSPDFKKEPEQVYMHPDQIDIRANWDLEDIRIQL</sequence>
<dbReference type="Pfam" id="PF13205">
    <property type="entry name" value="Big_5"/>
    <property type="match status" value="1"/>
</dbReference>
<dbReference type="Gene3D" id="2.60.40.1120">
    <property type="entry name" value="Carboxypeptidase-like, regulatory domain"/>
    <property type="match status" value="1"/>
</dbReference>
<dbReference type="RefSeq" id="WP_163911459.1">
    <property type="nucleotide sequence ID" value="NZ_JAAGWD010000001.1"/>
</dbReference>
<dbReference type="AlphaFoldDB" id="A0A6B3LQU6"/>
<keyword evidence="6" id="KW-1185">Reference proteome</keyword>
<feature type="signal peptide" evidence="2">
    <location>
        <begin position="1"/>
        <end position="17"/>
    </location>
</feature>
<dbReference type="EMBL" id="JAAGWD010000001">
    <property type="protein sequence ID" value="NEM96368.1"/>
    <property type="molecule type" value="Genomic_DNA"/>
</dbReference>
<evidence type="ECO:0000259" key="3">
    <source>
        <dbReference type="Pfam" id="PF13205"/>
    </source>
</evidence>
<comment type="caution">
    <text evidence="5">The sequence shown here is derived from an EMBL/GenBank/DDBJ whole genome shotgun (WGS) entry which is preliminary data.</text>
</comment>
<evidence type="ECO:0000256" key="1">
    <source>
        <dbReference type="ARBA" id="ARBA00022729"/>
    </source>
</evidence>
<keyword evidence="1 2" id="KW-0732">Signal</keyword>
<proteinExistence type="predicted"/>
<dbReference type="InterPro" id="IPR032812">
    <property type="entry name" value="SbsA_Ig"/>
</dbReference>
<dbReference type="SUPFAM" id="SSF49452">
    <property type="entry name" value="Starch-binding domain-like"/>
    <property type="match status" value="1"/>
</dbReference>
<dbReference type="InterPro" id="IPR029413">
    <property type="entry name" value="RG-lyase_II"/>
</dbReference>
<dbReference type="GO" id="GO:0030246">
    <property type="term" value="F:carbohydrate binding"/>
    <property type="evidence" value="ECO:0007669"/>
    <property type="project" value="InterPro"/>
</dbReference>
<evidence type="ECO:0000313" key="5">
    <source>
        <dbReference type="EMBL" id="NEM96368.1"/>
    </source>
</evidence>
<dbReference type="Proteomes" id="UP000474777">
    <property type="component" value="Unassembled WGS sequence"/>
</dbReference>
<gene>
    <name evidence="5" type="ORF">GXP69_01560</name>
</gene>
<organism evidence="5 6">
    <name type="scientific">Pontibacter burrus</name>
    <dbReference type="NCBI Taxonomy" id="2704466"/>
    <lineage>
        <taxon>Bacteria</taxon>
        <taxon>Pseudomonadati</taxon>
        <taxon>Bacteroidota</taxon>
        <taxon>Cytophagia</taxon>
        <taxon>Cytophagales</taxon>
        <taxon>Hymenobacteraceae</taxon>
        <taxon>Pontibacter</taxon>
    </lineage>
</organism>
<dbReference type="InterPro" id="IPR013784">
    <property type="entry name" value="Carb-bd-like_fold"/>
</dbReference>